<accession>A0A8X7MT11</accession>
<gene>
    <name evidence="2" type="ORF">A4X06_0g4742</name>
</gene>
<keyword evidence="1" id="KW-0732">Signal</keyword>
<proteinExistence type="predicted"/>
<keyword evidence="3" id="KW-1185">Reference proteome</keyword>
<feature type="signal peptide" evidence="1">
    <location>
        <begin position="1"/>
        <end position="20"/>
    </location>
</feature>
<name>A0A8X7MT11_9BASI</name>
<reference evidence="2" key="2">
    <citation type="journal article" date="2019" name="IMA Fungus">
        <title>Genome sequencing and comparison of five Tilletia species to identify candidate genes for the detection of regulated species infecting wheat.</title>
        <authorList>
            <person name="Nguyen H.D.T."/>
            <person name="Sultana T."/>
            <person name="Kesanakurti P."/>
            <person name="Hambleton S."/>
        </authorList>
    </citation>
    <scope>NUCLEOTIDE SEQUENCE</scope>
    <source>
        <strain evidence="2">DAOMC 236426</strain>
    </source>
</reference>
<dbReference type="AlphaFoldDB" id="A0A8X7MT11"/>
<organism evidence="2 3">
    <name type="scientific">Tilletia controversa</name>
    <name type="common">dwarf bunt fungus</name>
    <dbReference type="NCBI Taxonomy" id="13291"/>
    <lineage>
        <taxon>Eukaryota</taxon>
        <taxon>Fungi</taxon>
        <taxon>Dikarya</taxon>
        <taxon>Basidiomycota</taxon>
        <taxon>Ustilaginomycotina</taxon>
        <taxon>Exobasidiomycetes</taxon>
        <taxon>Tilletiales</taxon>
        <taxon>Tilletiaceae</taxon>
        <taxon>Tilletia</taxon>
    </lineage>
</organism>
<reference evidence="2" key="1">
    <citation type="submission" date="2016-04" db="EMBL/GenBank/DDBJ databases">
        <authorList>
            <person name="Nguyen H.D."/>
            <person name="Samba Siva P."/>
            <person name="Cullis J."/>
            <person name="Levesque C.A."/>
            <person name="Hambleton S."/>
        </authorList>
    </citation>
    <scope>NUCLEOTIDE SEQUENCE</scope>
    <source>
        <strain evidence="2">DAOMC 236426</strain>
    </source>
</reference>
<comment type="caution">
    <text evidence="2">The sequence shown here is derived from an EMBL/GenBank/DDBJ whole genome shotgun (WGS) entry which is preliminary data.</text>
</comment>
<dbReference type="Proteomes" id="UP000077684">
    <property type="component" value="Unassembled WGS sequence"/>
</dbReference>
<feature type="chain" id="PRO_5036498393" evidence="1">
    <location>
        <begin position="21"/>
        <end position="430"/>
    </location>
</feature>
<protein>
    <submittedName>
        <fullName evidence="2">Uncharacterized protein</fullName>
    </submittedName>
</protein>
<evidence type="ECO:0000256" key="1">
    <source>
        <dbReference type="SAM" id="SignalP"/>
    </source>
</evidence>
<evidence type="ECO:0000313" key="2">
    <source>
        <dbReference type="EMBL" id="KAE8247047.1"/>
    </source>
</evidence>
<sequence>MQLPVGFFTLAVVLSTGAMADLSHQEKANHKRFVVARSPLAGIAPVAGLLGAPAAAEQPGGPITIDSDGNVYQRDPLGALPLAGGLPAGKEGGLTNSLPVAVNPGHLLTGRAPLVGVPVPGVSGLGGLTSGLAPVKNLAPAPLGSRDSVSERALLAGILPGGQEGGLNGLPVSISPGHLLTGRAPLVGVPLPGVPSVGGLTSMLAPVKDAAPLPLGNRGELAGPSGSLGGLTEKLGLNQEGKTGSLVPLSLVGARDSTAASSTAQLAKTVQGTTAKLGAARNQLKSVFGGAKPVSEKVAIFTFKAITDDVRKVTVQLSAVKVSPRSNTAADTVAARELTLPGLVGDLLSTVDGLLLQLEGPLKDILEGVLGAVGDALKPYAGSLLQAVNGLLLVVEDIVQTLGFQLSPLLQPILDLLSNLAEALGLELVN</sequence>
<dbReference type="EMBL" id="LWDE02000524">
    <property type="protein sequence ID" value="KAE8247047.1"/>
    <property type="molecule type" value="Genomic_DNA"/>
</dbReference>
<evidence type="ECO:0000313" key="3">
    <source>
        <dbReference type="Proteomes" id="UP000077684"/>
    </source>
</evidence>